<feature type="compositionally biased region" description="Basic and acidic residues" evidence="1">
    <location>
        <begin position="541"/>
        <end position="550"/>
    </location>
</feature>
<dbReference type="EMBL" id="CAJRGZ010000022">
    <property type="protein sequence ID" value="CAG5174489.1"/>
    <property type="molecule type" value="Genomic_DNA"/>
</dbReference>
<evidence type="ECO:0000256" key="1">
    <source>
        <dbReference type="SAM" id="MobiDB-lite"/>
    </source>
</evidence>
<evidence type="ECO:0008006" key="4">
    <source>
        <dbReference type="Google" id="ProtNLM"/>
    </source>
</evidence>
<feature type="compositionally biased region" description="Polar residues" evidence="1">
    <location>
        <begin position="524"/>
        <end position="533"/>
    </location>
</feature>
<feature type="region of interest" description="Disordered" evidence="1">
    <location>
        <begin position="491"/>
        <end position="550"/>
    </location>
</feature>
<organism evidence="2 3">
    <name type="scientific">Alternaria atra</name>
    <dbReference type="NCBI Taxonomy" id="119953"/>
    <lineage>
        <taxon>Eukaryota</taxon>
        <taxon>Fungi</taxon>
        <taxon>Dikarya</taxon>
        <taxon>Ascomycota</taxon>
        <taxon>Pezizomycotina</taxon>
        <taxon>Dothideomycetes</taxon>
        <taxon>Pleosporomycetidae</taxon>
        <taxon>Pleosporales</taxon>
        <taxon>Pleosporineae</taxon>
        <taxon>Pleosporaceae</taxon>
        <taxon>Alternaria</taxon>
        <taxon>Alternaria sect. Ulocladioides</taxon>
    </lineage>
</organism>
<dbReference type="AlphaFoldDB" id="A0A8J2N3W0"/>
<comment type="caution">
    <text evidence="2">The sequence shown here is derived from an EMBL/GenBank/DDBJ whole genome shotgun (WGS) entry which is preliminary data.</text>
</comment>
<accession>A0A8J2N3W0</accession>
<dbReference type="RefSeq" id="XP_043171357.1">
    <property type="nucleotide sequence ID" value="XM_043315422.1"/>
</dbReference>
<dbReference type="Proteomes" id="UP000676310">
    <property type="component" value="Unassembled WGS sequence"/>
</dbReference>
<dbReference type="SUPFAM" id="SSF52047">
    <property type="entry name" value="RNI-like"/>
    <property type="match status" value="1"/>
</dbReference>
<sequence length="550" mass="62234">MATPIVSWPQKRKAPILNMSRSTKRTRSVSISVKVTHEAALQDFLSDPEVPVVPNNPQACLGSIPEELLLKVVKYLYQDRRALAILCRTNRRCKRVAEEVLYKNIGRLSYNYEKARSVASNTLLGSHVRSFDAAFCTKMPRIWPKQYDQQPVDAKNARQTYIKVLASAHKIQHFALEECDNYHWHAKRDELARTLGWLELFNNAVAQSVDERVNQFAHLKKLTIIANLISVEEISCVFRLPSLESLFLQDVHQTTPFKNWSIPTSSSPIREFALRNAMTDISAVVQMISSVKSLRNFMYDHSTKAWEPFGDEDSPMTIWPEHSWKLLGDALRKHRDSLEELYAFNYCDRALLDVVYPDGRDVGTLGSFRDFSKLEFCGIPMEAFLDTATAEKDFSLYLPPRLKRWYTHITPGTPKLLERCVPALTSLRDVVCAGQDRTVRVVLLGGLPLQTLELSRAFAVLEEAGIILEIRYDYAMITLNDLIQLETLHDEDDSDEELDEHQEDVADGAEGGDLVDAIEEDNVGAQNGHSPAATTDGELETADHPGDDVE</sequence>
<dbReference type="GeneID" id="67019832"/>
<reference evidence="2" key="1">
    <citation type="submission" date="2021-05" db="EMBL/GenBank/DDBJ databases">
        <authorList>
            <person name="Stam R."/>
        </authorList>
    </citation>
    <scope>NUCLEOTIDE SEQUENCE</scope>
    <source>
        <strain evidence="2">CS162</strain>
    </source>
</reference>
<evidence type="ECO:0000313" key="2">
    <source>
        <dbReference type="EMBL" id="CAG5174489.1"/>
    </source>
</evidence>
<keyword evidence="3" id="KW-1185">Reference proteome</keyword>
<name>A0A8J2N3W0_9PLEO</name>
<dbReference type="CDD" id="cd09917">
    <property type="entry name" value="F-box_SF"/>
    <property type="match status" value="1"/>
</dbReference>
<evidence type="ECO:0000313" key="3">
    <source>
        <dbReference type="Proteomes" id="UP000676310"/>
    </source>
</evidence>
<gene>
    <name evidence="2" type="ORF">ALTATR162_LOCUS7793</name>
</gene>
<feature type="compositionally biased region" description="Acidic residues" evidence="1">
    <location>
        <begin position="491"/>
        <end position="507"/>
    </location>
</feature>
<proteinExistence type="predicted"/>
<dbReference type="OrthoDB" id="3690364at2759"/>
<protein>
    <recommendedName>
        <fullName evidence="4">F-box domain-containing protein</fullName>
    </recommendedName>
</protein>